<dbReference type="GO" id="GO:0006508">
    <property type="term" value="P:proteolysis"/>
    <property type="evidence" value="ECO:0007669"/>
    <property type="project" value="UniProtKB-KW"/>
</dbReference>
<dbReference type="CDD" id="cd00190">
    <property type="entry name" value="Tryp_SPc"/>
    <property type="match status" value="1"/>
</dbReference>
<evidence type="ECO:0000256" key="1">
    <source>
        <dbReference type="ARBA" id="ARBA00022670"/>
    </source>
</evidence>
<dbReference type="Gene3D" id="2.40.10.10">
    <property type="entry name" value="Trypsin-like serine proteases"/>
    <property type="match status" value="1"/>
</dbReference>
<dbReference type="PROSITE" id="PS00134">
    <property type="entry name" value="TRYPSIN_HIS"/>
    <property type="match status" value="1"/>
</dbReference>
<evidence type="ECO:0000256" key="6">
    <source>
        <dbReference type="ARBA" id="ARBA00024195"/>
    </source>
</evidence>
<comment type="caution">
    <text evidence="10">The sequence shown here is derived from an EMBL/GenBank/DDBJ whole genome shotgun (WGS) entry which is preliminary data.</text>
</comment>
<feature type="signal peptide" evidence="8">
    <location>
        <begin position="1"/>
        <end position="18"/>
    </location>
</feature>
<keyword evidence="11" id="KW-1185">Reference proteome</keyword>
<dbReference type="PRINTS" id="PR00722">
    <property type="entry name" value="CHYMOTRYPSIN"/>
</dbReference>
<evidence type="ECO:0000256" key="2">
    <source>
        <dbReference type="ARBA" id="ARBA00022729"/>
    </source>
</evidence>
<evidence type="ECO:0000256" key="5">
    <source>
        <dbReference type="ARBA" id="ARBA00023157"/>
    </source>
</evidence>
<dbReference type="SMART" id="SM00020">
    <property type="entry name" value="Tryp_SPc"/>
    <property type="match status" value="1"/>
</dbReference>
<feature type="chain" id="PRO_5029746807" evidence="8">
    <location>
        <begin position="19"/>
        <end position="274"/>
    </location>
</feature>
<dbReference type="PANTHER" id="PTHR24256">
    <property type="entry name" value="TRYPTASE-RELATED"/>
    <property type="match status" value="1"/>
</dbReference>
<dbReference type="GO" id="GO:0004252">
    <property type="term" value="F:serine-type endopeptidase activity"/>
    <property type="evidence" value="ECO:0007669"/>
    <property type="project" value="InterPro"/>
</dbReference>
<keyword evidence="3 7" id="KW-0378">Hydrolase</keyword>
<dbReference type="PROSITE" id="PS50240">
    <property type="entry name" value="TRYPSIN_DOM"/>
    <property type="match status" value="1"/>
</dbReference>
<dbReference type="Proteomes" id="UP000549394">
    <property type="component" value="Unassembled WGS sequence"/>
</dbReference>
<dbReference type="SUPFAM" id="SSF50494">
    <property type="entry name" value="Trypsin-like serine proteases"/>
    <property type="match status" value="1"/>
</dbReference>
<evidence type="ECO:0000256" key="7">
    <source>
        <dbReference type="RuleBase" id="RU363034"/>
    </source>
</evidence>
<dbReference type="InterPro" id="IPR018114">
    <property type="entry name" value="TRYPSIN_HIS"/>
</dbReference>
<gene>
    <name evidence="10" type="ORF">DGYR_LOCUS2776</name>
</gene>
<dbReference type="InterPro" id="IPR043504">
    <property type="entry name" value="Peptidase_S1_PA_chymotrypsin"/>
</dbReference>
<dbReference type="PROSITE" id="PS00135">
    <property type="entry name" value="TRYPSIN_SER"/>
    <property type="match status" value="1"/>
</dbReference>
<dbReference type="InterPro" id="IPR001254">
    <property type="entry name" value="Trypsin_dom"/>
</dbReference>
<dbReference type="InterPro" id="IPR009003">
    <property type="entry name" value="Peptidase_S1_PA"/>
</dbReference>
<dbReference type="OrthoDB" id="6274970at2759"/>
<reference evidence="10 11" key="1">
    <citation type="submission" date="2020-08" db="EMBL/GenBank/DDBJ databases">
        <authorList>
            <person name="Hejnol A."/>
        </authorList>
    </citation>
    <scope>NUCLEOTIDE SEQUENCE [LARGE SCALE GENOMIC DNA]</scope>
</reference>
<accession>A0A7I8VC41</accession>
<name>A0A7I8VC41_9ANNE</name>
<dbReference type="FunFam" id="2.40.10.10:FF:000120">
    <property type="entry name" value="Putative serine protease"/>
    <property type="match status" value="1"/>
</dbReference>
<keyword evidence="1 7" id="KW-0645">Protease</keyword>
<dbReference type="AlphaFoldDB" id="A0A7I8VC41"/>
<evidence type="ECO:0000313" key="10">
    <source>
        <dbReference type="EMBL" id="CAD5113848.1"/>
    </source>
</evidence>
<evidence type="ECO:0000259" key="9">
    <source>
        <dbReference type="PROSITE" id="PS50240"/>
    </source>
</evidence>
<dbReference type="InterPro" id="IPR001314">
    <property type="entry name" value="Peptidase_S1A"/>
</dbReference>
<organism evidence="10 11">
    <name type="scientific">Dimorphilus gyrociliatus</name>
    <dbReference type="NCBI Taxonomy" id="2664684"/>
    <lineage>
        <taxon>Eukaryota</taxon>
        <taxon>Metazoa</taxon>
        <taxon>Spiralia</taxon>
        <taxon>Lophotrochozoa</taxon>
        <taxon>Annelida</taxon>
        <taxon>Polychaeta</taxon>
        <taxon>Polychaeta incertae sedis</taxon>
        <taxon>Dinophilidae</taxon>
        <taxon>Dimorphilus</taxon>
    </lineage>
</organism>
<evidence type="ECO:0000256" key="4">
    <source>
        <dbReference type="ARBA" id="ARBA00022825"/>
    </source>
</evidence>
<dbReference type="Pfam" id="PF00089">
    <property type="entry name" value="Trypsin"/>
    <property type="match status" value="1"/>
</dbReference>
<keyword evidence="2 8" id="KW-0732">Signal</keyword>
<dbReference type="InterPro" id="IPR033116">
    <property type="entry name" value="TRYPSIN_SER"/>
</dbReference>
<dbReference type="InterPro" id="IPR051487">
    <property type="entry name" value="Ser/Thr_Proteases_Immune/Dev"/>
</dbReference>
<comment type="similarity">
    <text evidence="6">Belongs to the peptidase S1 family. CLIP subfamily.</text>
</comment>
<dbReference type="EMBL" id="CAJFCJ010000004">
    <property type="protein sequence ID" value="CAD5113848.1"/>
    <property type="molecule type" value="Genomic_DNA"/>
</dbReference>
<keyword evidence="5" id="KW-1015">Disulfide bond</keyword>
<sequence length="274" mass="29785">MKFFAVAVLFIQFGLLDARSSTPFIVGGSESAKGRWPWQLSLQVNRGEGVFGHSCGAVLIKENWVLTAGHCLMLNEEEPDDYLLRAGAFRIAPVGDEEQTLHVEKIIIHPEFELINPGLPNDIALLKLKENADLGNPNINTISLPPNDSNDFAGNSDCWITGWGRTSGNATGASPVLMELNIPVLTNEVCDDRWSDNIIGIVQPILDEHICVGDDAGNLSACQGDSGGPLSCQVNGEWLVAGITSRGFPDCKGYPSVYTRTSKYIQWVNDTINE</sequence>
<proteinExistence type="inferred from homology"/>
<evidence type="ECO:0000256" key="8">
    <source>
        <dbReference type="SAM" id="SignalP"/>
    </source>
</evidence>
<protein>
    <submittedName>
        <fullName evidence="10">DgyrCDS3008</fullName>
    </submittedName>
</protein>
<feature type="domain" description="Peptidase S1" evidence="9">
    <location>
        <begin position="25"/>
        <end position="273"/>
    </location>
</feature>
<evidence type="ECO:0000313" key="11">
    <source>
        <dbReference type="Proteomes" id="UP000549394"/>
    </source>
</evidence>
<keyword evidence="4 7" id="KW-0720">Serine protease</keyword>
<evidence type="ECO:0000256" key="3">
    <source>
        <dbReference type="ARBA" id="ARBA00022801"/>
    </source>
</evidence>